<evidence type="ECO:0000313" key="6">
    <source>
        <dbReference type="Proteomes" id="UP000257080"/>
    </source>
</evidence>
<gene>
    <name evidence="5" type="ORF">B7R25_00260</name>
</gene>
<accession>A0A3E0WG10</accession>
<dbReference type="RefSeq" id="WP_116416992.1">
    <property type="nucleotide sequence ID" value="NZ_NBXC01000002.1"/>
</dbReference>
<evidence type="ECO:0000256" key="1">
    <source>
        <dbReference type="ARBA" id="ARBA00008361"/>
    </source>
</evidence>
<dbReference type="AlphaFoldDB" id="A0A3E0WG10"/>
<protein>
    <recommendedName>
        <fullName evidence="4">Methyltransferase type 11 domain-containing protein</fullName>
    </recommendedName>
</protein>
<reference evidence="5 6" key="1">
    <citation type="submission" date="2017-04" db="EMBL/GenBank/DDBJ databases">
        <title>Comparative genome analysis of Subtercola boreus.</title>
        <authorList>
            <person name="Cho Y.-J."/>
            <person name="Cho A."/>
            <person name="Kim O.-S."/>
            <person name="Lee J.-I."/>
        </authorList>
    </citation>
    <scope>NUCLEOTIDE SEQUENCE [LARGE SCALE GENOMIC DNA]</scope>
    <source>
        <strain evidence="5 6">P28004</strain>
    </source>
</reference>
<dbReference type="EMBL" id="NBXE01000002">
    <property type="protein sequence ID" value="RFA29467.1"/>
    <property type="molecule type" value="Genomic_DNA"/>
</dbReference>
<dbReference type="GO" id="GO:0032259">
    <property type="term" value="P:methylation"/>
    <property type="evidence" value="ECO:0007669"/>
    <property type="project" value="UniProtKB-KW"/>
</dbReference>
<keyword evidence="2" id="KW-0489">Methyltransferase</keyword>
<dbReference type="InterPro" id="IPR051052">
    <property type="entry name" value="Diverse_substrate_MTase"/>
</dbReference>
<keyword evidence="3" id="KW-0808">Transferase</keyword>
<dbReference type="OrthoDB" id="9797252at2"/>
<dbReference type="CDD" id="cd02440">
    <property type="entry name" value="AdoMet_MTases"/>
    <property type="match status" value="1"/>
</dbReference>
<comment type="similarity">
    <text evidence="1">Belongs to the methyltransferase superfamily.</text>
</comment>
<dbReference type="PANTHER" id="PTHR44942">
    <property type="entry name" value="METHYLTRANSF_11 DOMAIN-CONTAINING PROTEIN"/>
    <property type="match status" value="1"/>
</dbReference>
<feature type="domain" description="Methyltransferase type 11" evidence="4">
    <location>
        <begin position="47"/>
        <end position="136"/>
    </location>
</feature>
<evidence type="ECO:0000313" key="5">
    <source>
        <dbReference type="EMBL" id="RFA29467.1"/>
    </source>
</evidence>
<dbReference type="InterPro" id="IPR029063">
    <property type="entry name" value="SAM-dependent_MTases_sf"/>
</dbReference>
<proteinExistence type="inferred from homology"/>
<organism evidence="5 6">
    <name type="scientific">Subtercola boreus</name>
    <dbReference type="NCBI Taxonomy" id="120213"/>
    <lineage>
        <taxon>Bacteria</taxon>
        <taxon>Bacillati</taxon>
        <taxon>Actinomycetota</taxon>
        <taxon>Actinomycetes</taxon>
        <taxon>Micrococcales</taxon>
        <taxon>Microbacteriaceae</taxon>
        <taxon>Subtercola</taxon>
    </lineage>
</organism>
<sequence>MQRDTSNALSFGNAVAAYELGRPSYPAAAVEWMLAQLGGEPAGRTFVDVGAGTGKFTAALLHRGAEVVAVEPDATMRATLSANLPEVRALEGTGEHLPVGDGSADLVTFAQAWHWVDEHAASAEIARALKATGALALVWNIRDDRVDWVQELTGIMGSSAAEDYDSIEPPLGAHLERSAYAEFFWENPLTRDQVIAMITSRSYIIAMGSDERAALLDRVEKLLDEHPHLAHRTVYPMPYVTRMTIARPLR</sequence>
<dbReference type="Gene3D" id="3.40.50.150">
    <property type="entry name" value="Vaccinia Virus protein VP39"/>
    <property type="match status" value="1"/>
</dbReference>
<dbReference type="InterPro" id="IPR013216">
    <property type="entry name" value="Methyltransf_11"/>
</dbReference>
<name>A0A3E0WG10_9MICO</name>
<dbReference type="SUPFAM" id="SSF53335">
    <property type="entry name" value="S-adenosyl-L-methionine-dependent methyltransferases"/>
    <property type="match status" value="1"/>
</dbReference>
<dbReference type="GO" id="GO:0008757">
    <property type="term" value="F:S-adenosylmethionine-dependent methyltransferase activity"/>
    <property type="evidence" value="ECO:0007669"/>
    <property type="project" value="InterPro"/>
</dbReference>
<evidence type="ECO:0000256" key="2">
    <source>
        <dbReference type="ARBA" id="ARBA00022603"/>
    </source>
</evidence>
<evidence type="ECO:0000256" key="3">
    <source>
        <dbReference type="ARBA" id="ARBA00022679"/>
    </source>
</evidence>
<dbReference type="Pfam" id="PF08241">
    <property type="entry name" value="Methyltransf_11"/>
    <property type="match status" value="1"/>
</dbReference>
<evidence type="ECO:0000259" key="4">
    <source>
        <dbReference type="Pfam" id="PF08241"/>
    </source>
</evidence>
<comment type="caution">
    <text evidence="5">The sequence shown here is derived from an EMBL/GenBank/DDBJ whole genome shotgun (WGS) entry which is preliminary data.</text>
</comment>
<dbReference type="PANTHER" id="PTHR44942:SF4">
    <property type="entry name" value="METHYLTRANSFERASE TYPE 11 DOMAIN-CONTAINING PROTEIN"/>
    <property type="match status" value="1"/>
</dbReference>
<dbReference type="Proteomes" id="UP000257080">
    <property type="component" value="Unassembled WGS sequence"/>
</dbReference>